<keyword evidence="1" id="KW-0805">Transcription regulation</keyword>
<dbReference type="GO" id="GO:0000976">
    <property type="term" value="F:transcription cis-regulatory region binding"/>
    <property type="evidence" value="ECO:0007669"/>
    <property type="project" value="TreeGrafter"/>
</dbReference>
<dbReference type="PROSITE" id="PS50977">
    <property type="entry name" value="HTH_TETR_2"/>
    <property type="match status" value="1"/>
</dbReference>
<dbReference type="InterPro" id="IPR001647">
    <property type="entry name" value="HTH_TetR"/>
</dbReference>
<evidence type="ECO:0000256" key="1">
    <source>
        <dbReference type="ARBA" id="ARBA00023015"/>
    </source>
</evidence>
<dbReference type="SUPFAM" id="SSF46689">
    <property type="entry name" value="Homeodomain-like"/>
    <property type="match status" value="1"/>
</dbReference>
<dbReference type="Gene3D" id="1.10.357.10">
    <property type="entry name" value="Tetracycline Repressor, domain 2"/>
    <property type="match status" value="1"/>
</dbReference>
<evidence type="ECO:0000256" key="3">
    <source>
        <dbReference type="ARBA" id="ARBA00023163"/>
    </source>
</evidence>
<accession>A0A542CUC7</accession>
<dbReference type="RefSeq" id="WP_142003657.1">
    <property type="nucleotide sequence ID" value="NZ_VFML01000002.1"/>
</dbReference>
<dbReference type="PANTHER" id="PTHR30055">
    <property type="entry name" value="HTH-TYPE TRANSCRIPTIONAL REGULATOR RUTR"/>
    <property type="match status" value="1"/>
</dbReference>
<keyword evidence="3" id="KW-0804">Transcription</keyword>
<dbReference type="PRINTS" id="PR00455">
    <property type="entry name" value="HTHTETR"/>
</dbReference>
<keyword evidence="2 4" id="KW-0238">DNA-binding</keyword>
<protein>
    <submittedName>
        <fullName evidence="6">TetR family transcriptional regulator</fullName>
    </submittedName>
</protein>
<dbReference type="OrthoDB" id="7252896at2"/>
<evidence type="ECO:0000256" key="4">
    <source>
        <dbReference type="PROSITE-ProRule" id="PRU00335"/>
    </source>
</evidence>
<gene>
    <name evidence="6" type="ORF">FB471_6593</name>
</gene>
<feature type="domain" description="HTH tetR-type" evidence="5">
    <location>
        <begin position="11"/>
        <end position="71"/>
    </location>
</feature>
<feature type="DNA-binding region" description="H-T-H motif" evidence="4">
    <location>
        <begin position="34"/>
        <end position="53"/>
    </location>
</feature>
<keyword evidence="7" id="KW-1185">Reference proteome</keyword>
<dbReference type="SUPFAM" id="SSF48498">
    <property type="entry name" value="Tetracyclin repressor-like, C-terminal domain"/>
    <property type="match status" value="1"/>
</dbReference>
<proteinExistence type="predicted"/>
<dbReference type="AlphaFoldDB" id="A0A542CUC7"/>
<dbReference type="InterPro" id="IPR036271">
    <property type="entry name" value="Tet_transcr_reg_TetR-rel_C_sf"/>
</dbReference>
<organism evidence="6 7">
    <name type="scientific">Amycolatopsis cihanbeyliensis</name>
    <dbReference type="NCBI Taxonomy" id="1128664"/>
    <lineage>
        <taxon>Bacteria</taxon>
        <taxon>Bacillati</taxon>
        <taxon>Actinomycetota</taxon>
        <taxon>Actinomycetes</taxon>
        <taxon>Pseudonocardiales</taxon>
        <taxon>Pseudonocardiaceae</taxon>
        <taxon>Amycolatopsis</taxon>
    </lineage>
</organism>
<dbReference type="InterPro" id="IPR009057">
    <property type="entry name" value="Homeodomain-like_sf"/>
</dbReference>
<dbReference type="Pfam" id="PF00440">
    <property type="entry name" value="TetR_N"/>
    <property type="match status" value="1"/>
</dbReference>
<evidence type="ECO:0000313" key="7">
    <source>
        <dbReference type="Proteomes" id="UP000320876"/>
    </source>
</evidence>
<evidence type="ECO:0000256" key="2">
    <source>
        <dbReference type="ARBA" id="ARBA00023125"/>
    </source>
</evidence>
<comment type="caution">
    <text evidence="6">The sequence shown here is derived from an EMBL/GenBank/DDBJ whole genome shotgun (WGS) entry which is preliminary data.</text>
</comment>
<dbReference type="EMBL" id="VFML01000002">
    <property type="protein sequence ID" value="TQI94428.1"/>
    <property type="molecule type" value="Genomic_DNA"/>
</dbReference>
<reference evidence="6 7" key="1">
    <citation type="submission" date="2019-06" db="EMBL/GenBank/DDBJ databases">
        <title>Sequencing the genomes of 1000 actinobacteria strains.</title>
        <authorList>
            <person name="Klenk H.-P."/>
        </authorList>
    </citation>
    <scope>NUCLEOTIDE SEQUENCE [LARGE SCALE GENOMIC DNA]</scope>
    <source>
        <strain evidence="6 7">DSM 45679</strain>
    </source>
</reference>
<dbReference type="InterPro" id="IPR050109">
    <property type="entry name" value="HTH-type_TetR-like_transc_reg"/>
</dbReference>
<dbReference type="PANTHER" id="PTHR30055:SF234">
    <property type="entry name" value="HTH-TYPE TRANSCRIPTIONAL REGULATOR BETI"/>
    <property type="match status" value="1"/>
</dbReference>
<name>A0A542CUC7_AMYCI</name>
<evidence type="ECO:0000259" key="5">
    <source>
        <dbReference type="PROSITE" id="PS50977"/>
    </source>
</evidence>
<evidence type="ECO:0000313" key="6">
    <source>
        <dbReference type="EMBL" id="TQI94428.1"/>
    </source>
</evidence>
<dbReference type="GO" id="GO:0003700">
    <property type="term" value="F:DNA-binding transcription factor activity"/>
    <property type="evidence" value="ECO:0007669"/>
    <property type="project" value="TreeGrafter"/>
</dbReference>
<dbReference type="Proteomes" id="UP000320876">
    <property type="component" value="Unassembled WGS sequence"/>
</dbReference>
<sequence>MARLTRAESQARTREQLVATAKELFLAEGYSVTSLEKVAEAAGYSKGAVYSNFRNKDELCLAVLDTIHAEQATMMSESLTGAETVEQLLTAFQSWAERSIGDEAWTALEVEFATNARHDRALRHELAVRDKAIRDAIAGLLDGHAERFGITLPMPAGDCATALLSLGIGLGVQRAIDPGIPVHVLPEVIRIFAGNRVDRVGGPPGIEP</sequence>